<dbReference type="Proteomes" id="UP000008063">
    <property type="component" value="Unassembled WGS sequence"/>
</dbReference>
<feature type="non-terminal residue" evidence="2">
    <location>
        <position position="1"/>
    </location>
</feature>
<name>F8Q9L7_SERL3</name>
<dbReference type="AlphaFoldDB" id="F8Q9L7"/>
<proteinExistence type="predicted"/>
<evidence type="ECO:0008006" key="4">
    <source>
        <dbReference type="Google" id="ProtNLM"/>
    </source>
</evidence>
<dbReference type="STRING" id="936435.F8Q9L7"/>
<dbReference type="OMA" id="AMWEDYQ"/>
<accession>F8Q9L7</accession>
<dbReference type="EMBL" id="GL945486">
    <property type="protein sequence ID" value="EGN95272.1"/>
    <property type="molecule type" value="Genomic_DNA"/>
</dbReference>
<organism evidence="3">
    <name type="scientific">Serpula lacrymans var. lacrymans (strain S7.3)</name>
    <name type="common">Dry rot fungus</name>
    <dbReference type="NCBI Taxonomy" id="936435"/>
    <lineage>
        <taxon>Eukaryota</taxon>
        <taxon>Fungi</taxon>
        <taxon>Dikarya</taxon>
        <taxon>Basidiomycota</taxon>
        <taxon>Agaricomycotina</taxon>
        <taxon>Agaricomycetes</taxon>
        <taxon>Agaricomycetidae</taxon>
        <taxon>Boletales</taxon>
        <taxon>Coniophorineae</taxon>
        <taxon>Serpulaceae</taxon>
        <taxon>Serpula</taxon>
    </lineage>
</organism>
<reference evidence="3" key="1">
    <citation type="journal article" date="2011" name="Science">
        <title>The plant cell wall-decomposing machinery underlies the functional diversity of forest fungi.</title>
        <authorList>
            <person name="Eastwood D.C."/>
            <person name="Floudas D."/>
            <person name="Binder M."/>
            <person name="Majcherczyk A."/>
            <person name="Schneider P."/>
            <person name="Aerts A."/>
            <person name="Asiegbu F.O."/>
            <person name="Baker S.E."/>
            <person name="Barry K."/>
            <person name="Bendiksby M."/>
            <person name="Blumentritt M."/>
            <person name="Coutinho P.M."/>
            <person name="Cullen D."/>
            <person name="de Vries R.P."/>
            <person name="Gathman A."/>
            <person name="Goodell B."/>
            <person name="Henrissat B."/>
            <person name="Ihrmark K."/>
            <person name="Kauserud H."/>
            <person name="Kohler A."/>
            <person name="LaButti K."/>
            <person name="Lapidus A."/>
            <person name="Lavin J.L."/>
            <person name="Lee Y.-H."/>
            <person name="Lindquist E."/>
            <person name="Lilly W."/>
            <person name="Lucas S."/>
            <person name="Morin E."/>
            <person name="Murat C."/>
            <person name="Oguiza J.A."/>
            <person name="Park J."/>
            <person name="Pisabarro A.G."/>
            <person name="Riley R."/>
            <person name="Rosling A."/>
            <person name="Salamov A."/>
            <person name="Schmidt O."/>
            <person name="Schmutz J."/>
            <person name="Skrede I."/>
            <person name="Stenlid J."/>
            <person name="Wiebenga A."/>
            <person name="Xie X."/>
            <person name="Kuees U."/>
            <person name="Hibbett D.S."/>
            <person name="Hoffmeister D."/>
            <person name="Hoegberg N."/>
            <person name="Martin F."/>
            <person name="Grigoriev I.V."/>
            <person name="Watkinson S.C."/>
        </authorList>
    </citation>
    <scope>NUCLEOTIDE SEQUENCE [LARGE SCALE GENOMIC DNA]</scope>
    <source>
        <strain evidence="3">strain S7.3</strain>
    </source>
</reference>
<feature type="region of interest" description="Disordered" evidence="1">
    <location>
        <begin position="60"/>
        <end position="85"/>
    </location>
</feature>
<evidence type="ECO:0000256" key="1">
    <source>
        <dbReference type="SAM" id="MobiDB-lite"/>
    </source>
</evidence>
<dbReference type="OrthoDB" id="1681765at2759"/>
<keyword evidence="3" id="KW-1185">Reference proteome</keyword>
<dbReference type="InParanoid" id="F8Q9L7"/>
<evidence type="ECO:0000313" key="3">
    <source>
        <dbReference type="Proteomes" id="UP000008063"/>
    </source>
</evidence>
<dbReference type="HOGENOM" id="CLU_040082_4_0_1"/>
<sequence length="112" mass="12739">HASACNVIECIFGILKRHFCILLLPSEYDMAVQACIPPALCMLHNFIRVHDPYEIQDYNTPTEDPIPRLDTGTLATGPPTEATRTQANVRKDEIAKLMWEDYQGELRRRGLV</sequence>
<evidence type="ECO:0000313" key="2">
    <source>
        <dbReference type="EMBL" id="EGN95272.1"/>
    </source>
</evidence>
<protein>
    <recommendedName>
        <fullName evidence="4">DDE Tnp4 domain-containing protein</fullName>
    </recommendedName>
</protein>
<gene>
    <name evidence="2" type="ORF">SERLA73DRAFT_60960</name>
</gene>